<proteinExistence type="predicted"/>
<dbReference type="GO" id="GO:0005085">
    <property type="term" value="F:guanyl-nucleotide exchange factor activity"/>
    <property type="evidence" value="ECO:0007669"/>
    <property type="project" value="InterPro"/>
</dbReference>
<name>A0A1I8FHA5_9PLAT</name>
<sequence length="127" mass="14221">SEHQLPRSNGTSAFRAEAKARLLNCSRHGLLRCPTRGKLPMQRITRYPLADGELLTKLTRVAHPDRAVCRRLLERLRSVCQTVMKSVRETWRTLAAWSGASEHVICEGLSEKLVFNSQNQLPSASAA</sequence>
<dbReference type="InterPro" id="IPR000219">
    <property type="entry name" value="DH_dom"/>
</dbReference>
<dbReference type="PROSITE" id="PS50010">
    <property type="entry name" value="DH_2"/>
    <property type="match status" value="1"/>
</dbReference>
<organism evidence="2 3">
    <name type="scientific">Macrostomum lignano</name>
    <dbReference type="NCBI Taxonomy" id="282301"/>
    <lineage>
        <taxon>Eukaryota</taxon>
        <taxon>Metazoa</taxon>
        <taxon>Spiralia</taxon>
        <taxon>Lophotrochozoa</taxon>
        <taxon>Platyhelminthes</taxon>
        <taxon>Rhabditophora</taxon>
        <taxon>Macrostomorpha</taxon>
        <taxon>Macrostomida</taxon>
        <taxon>Macrostomidae</taxon>
        <taxon>Macrostomum</taxon>
    </lineage>
</organism>
<reference evidence="3" key="1">
    <citation type="submission" date="2016-11" db="UniProtKB">
        <authorList>
            <consortium name="WormBaseParasite"/>
        </authorList>
    </citation>
    <scope>IDENTIFICATION</scope>
</reference>
<feature type="domain" description="DH" evidence="1">
    <location>
        <begin position="40"/>
        <end position="86"/>
    </location>
</feature>
<dbReference type="AlphaFoldDB" id="A0A1I8FHA5"/>
<evidence type="ECO:0000313" key="2">
    <source>
        <dbReference type="Proteomes" id="UP000095280"/>
    </source>
</evidence>
<evidence type="ECO:0000259" key="1">
    <source>
        <dbReference type="PROSITE" id="PS50010"/>
    </source>
</evidence>
<dbReference type="Gene3D" id="1.20.900.10">
    <property type="entry name" value="Dbl homology (DH) domain"/>
    <property type="match status" value="1"/>
</dbReference>
<protein>
    <submittedName>
        <fullName evidence="3">DH domain-containing protein</fullName>
    </submittedName>
</protein>
<keyword evidence="2" id="KW-1185">Reference proteome</keyword>
<dbReference type="InterPro" id="IPR035899">
    <property type="entry name" value="DBL_dom_sf"/>
</dbReference>
<evidence type="ECO:0000313" key="3">
    <source>
        <dbReference type="WBParaSite" id="maker-unitig_32999-snap-gene-0.3-mRNA-1"/>
    </source>
</evidence>
<dbReference type="WBParaSite" id="maker-unitig_32999-snap-gene-0.3-mRNA-1">
    <property type="protein sequence ID" value="maker-unitig_32999-snap-gene-0.3-mRNA-1"/>
    <property type="gene ID" value="maker-unitig_32999-snap-gene-0.3"/>
</dbReference>
<dbReference type="SUPFAM" id="SSF48065">
    <property type="entry name" value="DBL homology domain (DH-domain)"/>
    <property type="match status" value="1"/>
</dbReference>
<accession>A0A1I8FHA5</accession>
<dbReference type="Proteomes" id="UP000095280">
    <property type="component" value="Unplaced"/>
</dbReference>